<dbReference type="GO" id="GO:0006166">
    <property type="term" value="P:purine ribonucleoside salvage"/>
    <property type="evidence" value="ECO:0007669"/>
    <property type="project" value="UniProtKB-KW"/>
</dbReference>
<evidence type="ECO:0000313" key="14">
    <source>
        <dbReference type="Proteomes" id="UP001530377"/>
    </source>
</evidence>
<feature type="compositionally biased region" description="Low complexity" evidence="9">
    <location>
        <begin position="449"/>
        <end position="458"/>
    </location>
</feature>
<dbReference type="PANTHER" id="PTHR11409">
    <property type="entry name" value="ADENOSINE DEAMINASE"/>
    <property type="match status" value="1"/>
</dbReference>
<feature type="transmembrane region" description="Helical" evidence="10">
    <location>
        <begin position="1242"/>
        <end position="1262"/>
    </location>
</feature>
<evidence type="ECO:0000256" key="7">
    <source>
        <dbReference type="ARBA" id="ARBA00022801"/>
    </source>
</evidence>
<dbReference type="SUPFAM" id="SSF69318">
    <property type="entry name" value="Integrin alpha N-terminal domain"/>
    <property type="match status" value="1"/>
</dbReference>
<dbReference type="InterPro" id="IPR006330">
    <property type="entry name" value="Ado/ade_deaminase"/>
</dbReference>
<evidence type="ECO:0000256" key="3">
    <source>
        <dbReference type="ARBA" id="ARBA00006676"/>
    </source>
</evidence>
<dbReference type="EC" id="3.5.4.4" evidence="4"/>
<comment type="pathway">
    <text evidence="2">Purine metabolism; purine nucleoside salvage.</text>
</comment>
<reference evidence="13 14" key="1">
    <citation type="submission" date="2024-10" db="EMBL/GenBank/DDBJ databases">
        <title>Updated reference genomes for cyclostephanoid diatoms.</title>
        <authorList>
            <person name="Roberts W.R."/>
            <person name="Alverson A.J."/>
        </authorList>
    </citation>
    <scope>NUCLEOTIDE SEQUENCE [LARGE SCALE GENOMIC DNA]</scope>
    <source>
        <strain evidence="13 14">AJA228-03</strain>
    </source>
</reference>
<comment type="cofactor">
    <cofactor evidence="1">
        <name>Zn(2+)</name>
        <dbReference type="ChEBI" id="CHEBI:29105"/>
    </cofactor>
</comment>
<name>A0ABD3SE04_9STRA</name>
<dbReference type="GO" id="GO:0004000">
    <property type="term" value="F:adenosine deaminase activity"/>
    <property type="evidence" value="ECO:0007669"/>
    <property type="project" value="UniProtKB-ARBA"/>
</dbReference>
<dbReference type="GO" id="GO:0046872">
    <property type="term" value="F:metal ion binding"/>
    <property type="evidence" value="ECO:0007669"/>
    <property type="project" value="UniProtKB-KW"/>
</dbReference>
<evidence type="ECO:0000259" key="12">
    <source>
        <dbReference type="Pfam" id="PF23722"/>
    </source>
</evidence>
<keyword evidence="6" id="KW-0660">Purine salvage</keyword>
<feature type="transmembrane region" description="Helical" evidence="10">
    <location>
        <begin position="1167"/>
        <end position="1189"/>
    </location>
</feature>
<organism evidence="13 14">
    <name type="scientific">Cyclostephanos tholiformis</name>
    <dbReference type="NCBI Taxonomy" id="382380"/>
    <lineage>
        <taxon>Eukaryota</taxon>
        <taxon>Sar</taxon>
        <taxon>Stramenopiles</taxon>
        <taxon>Ochrophyta</taxon>
        <taxon>Bacillariophyta</taxon>
        <taxon>Coscinodiscophyceae</taxon>
        <taxon>Thalassiosirophycidae</taxon>
        <taxon>Stephanodiscales</taxon>
        <taxon>Stephanodiscaceae</taxon>
        <taxon>Cyclostephanos</taxon>
    </lineage>
</organism>
<dbReference type="Gene3D" id="3.20.20.140">
    <property type="entry name" value="Metal-dependent hydrolases"/>
    <property type="match status" value="1"/>
</dbReference>
<feature type="compositionally biased region" description="Basic and acidic residues" evidence="9">
    <location>
        <begin position="387"/>
        <end position="396"/>
    </location>
</feature>
<feature type="domain" description="Adenosine deaminase" evidence="11">
    <location>
        <begin position="1307"/>
        <end position="1424"/>
    </location>
</feature>
<keyword evidence="10" id="KW-0472">Membrane</keyword>
<comment type="caution">
    <text evidence="13">The sequence shown here is derived from an EMBL/GenBank/DDBJ whole genome shotgun (WGS) entry which is preliminary data.</text>
</comment>
<feature type="compositionally biased region" description="Basic residues" evidence="9">
    <location>
        <begin position="1612"/>
        <end position="1621"/>
    </location>
</feature>
<dbReference type="InterPro" id="IPR032466">
    <property type="entry name" value="Metal_Hydrolase"/>
</dbReference>
<sequence length="1782" mass="195217">MASPSTASNAPRVMSSSPSSRRRHCRLRKTSKSAAPPPPPPPSPSSSSPLLPLLLLCTPATVVYANPKSRPYVAYRTSPFDQEVGGNVPLRIMMDGVEIGGGPSGGASVGGGGRWINEEDARCPLSFRLGSCHGAHFGGTYDPSYSGGGAGSSSRGSAHAPPVIYPLHPDYDAGSGRQILLTADWEMLEMWTPGSAVGARDYRPGGGGGLGGGVEGWSAERLKEDEQFPLLFEGSSFYHTSPIVHDVSGDGVADAILGDYDGNLHIVGLDFESSRGGGGVSGDGSGRRRRRTRAYRRIIVPRLYVRKSWFEVAINRTREDQAMLAMNATTNASSSVEQNTKWEEFEPYHTYFATAGDEKWRGESDEVALRGVSGNVLNMDVDSARGLADRRKESNGRRSSGVGGGEDDIVEGGDAHRRLQEIHADASLDEHEDGEGDAGHNRDEGKEVGPGVVGVDVDPNQDEHREAGSEVISIQDEGGAGQIEGIESNNVGADEGEAPKRYLDDYLSSEEGLFDDAIGAPPDGTESTEKLTEFLGEDTYLEHEEEGLDSTEVGRTTDDYYGDHGTDDYYYRRYGSRPEPPEGWDSHRQWQAAKDKYYHDSNYIRLPPHLLSTCSLVELPRTFGASSKPEERIDEIVLCAVSYYFDEDECKDPSKGQGRSFGKHANSDGGDETEELRGRYLASAVMAYNLRWNYWSTQEVLDLSTDWSAPLGDIVEGGTAGIHSDAHNGMGAWALATPIFVKLDGSDRNHIVVGTSMGLVYALDTHYGSKSGWPVQMRHPVEQKVVVEDVVGNTNLEVFVVDAGGDLASLNSDGAVLWARSLLRHDETLSTNEVVHVVRGTSPMSLGDIDGTGRLALVLLARVATTDHQHTHRPDMHDVIEYRLYAIDCVTGDDLPQFPVALGEGSHISRTSRIPQPLLIDLHENQQHWMDSIHGLSDESIYRIREINIEASKHDSPPPRPHGGSGRGLHVVQPVGSTLHIIEGSTSCEQTIDVGDSIPSMVQADDVHGTGGLDLVVTTSQGEILTLESDVVPYHPLNVWSAGVARSPGSHNAHAHGFSSSQGIFVHPISRQFRDILGIYIPITFEIFDRRPNIEGEENRRVYQVEVRAGMSVKRTVYARTFNATGVYTERIQIPFGPGYYAFSVRMITTHGIVYEDTFHVGWNVNYMGGLWLMVCLPLLLASIPILMFKRKPNWEDDEDFGSGSRGLGILGLNIHTLSVCDFRAAGVDVDRAQKMSQSPRAAIAPGRTHVLVFGVMIYILAASYGKSSSMRSGICKFGGDDKDDPRLDGDETGRLGTFRIIDHSTADLHAHLDGSIRVSTLIDLAKQQDVSLPSHDEHTLKERIFPQTYANLEEYLGGFGHILSVLRNEGALERVSYEVASDSYDVGVRYLELRFAPQLHAIPGALSIEDATRAVLRGLERARIDADELDRLSSIMSSYSSIVDEHDVVDDDVDEPLSRRLRRDHHPYSTDAPPHHYGLIACAMRHFVPSFGPWYEAFCEVHVGEDPHRVYGLASVSLVTAMNKLRTTGGIAMNVVAIDIAGSESGYPASDHREAYELAHRSFLNKTVHAGEAYGPESIFSAITDLHAERIGHGCNLFRWDLIGAGEGRVGRKRRGRRGRGGGGVKECGDDDNNMSDDQKRAYVDNLTRHLGVSIGSLCEAMRTCIEVCLSSNLQTMPHLNGDLTGHPARRMIEEGLAVTFCTDNTLVSHTDMSRELRLAAEAFELSPGQLRNAVYNGFKRSFMAKRYTAKRDYNRMIISYYKRVEREFGFGGEDEEDHSV</sequence>
<evidence type="ECO:0000256" key="4">
    <source>
        <dbReference type="ARBA" id="ARBA00012784"/>
    </source>
</evidence>
<proteinExistence type="inferred from homology"/>
<keyword evidence="7" id="KW-0378">Hydrolase</keyword>
<gene>
    <name evidence="13" type="ORF">ACHAXA_009569</name>
</gene>
<evidence type="ECO:0000256" key="2">
    <source>
        <dbReference type="ARBA" id="ARBA00005058"/>
    </source>
</evidence>
<evidence type="ECO:0000256" key="10">
    <source>
        <dbReference type="SAM" id="Phobius"/>
    </source>
</evidence>
<protein>
    <recommendedName>
        <fullName evidence="4">adenosine deaminase</fullName>
        <ecNumber evidence="4">3.5.4.4</ecNumber>
    </recommendedName>
</protein>
<feature type="compositionally biased region" description="Pro residues" evidence="9">
    <location>
        <begin position="35"/>
        <end position="44"/>
    </location>
</feature>
<keyword evidence="8" id="KW-0862">Zinc</keyword>
<feature type="region of interest" description="Disordered" evidence="9">
    <location>
        <begin position="1"/>
        <end position="48"/>
    </location>
</feature>
<evidence type="ECO:0000256" key="1">
    <source>
        <dbReference type="ARBA" id="ARBA00001947"/>
    </source>
</evidence>
<feature type="domain" description="DEX1 C-terminal" evidence="12">
    <location>
        <begin position="1063"/>
        <end position="1164"/>
    </location>
</feature>
<evidence type="ECO:0000256" key="9">
    <source>
        <dbReference type="SAM" id="MobiDB-lite"/>
    </source>
</evidence>
<comment type="similarity">
    <text evidence="3">Belongs to the metallo-dependent hydrolases superfamily. Adenosine and AMP deaminases family.</text>
</comment>
<feature type="domain" description="Adenosine deaminase" evidence="11">
    <location>
        <begin position="1535"/>
        <end position="1747"/>
    </location>
</feature>
<dbReference type="Proteomes" id="UP001530377">
    <property type="component" value="Unassembled WGS sequence"/>
</dbReference>
<dbReference type="Pfam" id="PF23722">
    <property type="entry name" value="Beta-sand_DEX1"/>
    <property type="match status" value="1"/>
</dbReference>
<evidence type="ECO:0000313" key="13">
    <source>
        <dbReference type="EMBL" id="KAL3822687.1"/>
    </source>
</evidence>
<dbReference type="EMBL" id="JALLPB020000058">
    <property type="protein sequence ID" value="KAL3822687.1"/>
    <property type="molecule type" value="Genomic_DNA"/>
</dbReference>
<evidence type="ECO:0000259" key="11">
    <source>
        <dbReference type="Pfam" id="PF00962"/>
    </source>
</evidence>
<keyword evidence="10" id="KW-1133">Transmembrane helix</keyword>
<dbReference type="InterPro" id="IPR001365">
    <property type="entry name" value="A_deaminase_dom"/>
</dbReference>
<dbReference type="SUPFAM" id="SSF51556">
    <property type="entry name" value="Metallo-dependent hydrolases"/>
    <property type="match status" value="1"/>
</dbReference>
<dbReference type="InterPro" id="IPR028994">
    <property type="entry name" value="Integrin_alpha_N"/>
</dbReference>
<dbReference type="Pfam" id="PF00962">
    <property type="entry name" value="A_deaminase"/>
    <property type="match status" value="2"/>
</dbReference>
<feature type="region of interest" description="Disordered" evidence="9">
    <location>
        <begin position="425"/>
        <end position="497"/>
    </location>
</feature>
<keyword evidence="14" id="KW-1185">Reference proteome</keyword>
<feature type="region of interest" description="Disordered" evidence="9">
    <location>
        <begin position="652"/>
        <end position="673"/>
    </location>
</feature>
<evidence type="ECO:0000256" key="5">
    <source>
        <dbReference type="ARBA" id="ARBA00022723"/>
    </source>
</evidence>
<accession>A0ABD3SE04</accession>
<feature type="region of interest" description="Disordered" evidence="9">
    <location>
        <begin position="384"/>
        <end position="411"/>
    </location>
</feature>
<feature type="compositionally biased region" description="Basic and acidic residues" evidence="9">
    <location>
        <begin position="437"/>
        <end position="447"/>
    </location>
</feature>
<feature type="compositionally biased region" description="Basic residues" evidence="9">
    <location>
        <begin position="20"/>
        <end position="31"/>
    </location>
</feature>
<keyword evidence="5" id="KW-0479">Metal-binding</keyword>
<evidence type="ECO:0000256" key="6">
    <source>
        <dbReference type="ARBA" id="ARBA00022726"/>
    </source>
</evidence>
<keyword evidence="10" id="KW-0812">Transmembrane</keyword>
<evidence type="ECO:0000256" key="8">
    <source>
        <dbReference type="ARBA" id="ARBA00022833"/>
    </source>
</evidence>
<dbReference type="PANTHER" id="PTHR11409:SF43">
    <property type="entry name" value="ADENOSINE DEAMINASE"/>
    <property type="match status" value="1"/>
</dbReference>
<feature type="region of interest" description="Disordered" evidence="9">
    <location>
        <begin position="1612"/>
        <end position="1635"/>
    </location>
</feature>
<dbReference type="InterPro" id="IPR056376">
    <property type="entry name" value="DEX1_C"/>
</dbReference>